<gene>
    <name evidence="3" type="ORF">HYPSUDRAFT_62245</name>
</gene>
<dbReference type="Gene3D" id="3.30.160.20">
    <property type="match status" value="1"/>
</dbReference>
<accession>A0A0D2PJN4</accession>
<dbReference type="OrthoDB" id="3246846at2759"/>
<dbReference type="Proteomes" id="UP000054270">
    <property type="component" value="Unassembled WGS sequence"/>
</dbReference>
<dbReference type="GO" id="GO:0003723">
    <property type="term" value="F:RNA binding"/>
    <property type="evidence" value="ECO:0007669"/>
    <property type="project" value="UniProtKB-UniRule"/>
</dbReference>
<feature type="domain" description="DRBM" evidence="2">
    <location>
        <begin position="31"/>
        <end position="100"/>
    </location>
</feature>
<name>A0A0D2PJN4_HYPSF</name>
<keyword evidence="1" id="KW-0694">RNA-binding</keyword>
<evidence type="ECO:0000313" key="3">
    <source>
        <dbReference type="EMBL" id="KJA28606.1"/>
    </source>
</evidence>
<keyword evidence="4" id="KW-1185">Reference proteome</keyword>
<evidence type="ECO:0000256" key="1">
    <source>
        <dbReference type="PROSITE-ProRule" id="PRU00266"/>
    </source>
</evidence>
<reference evidence="4" key="1">
    <citation type="submission" date="2014-04" db="EMBL/GenBank/DDBJ databases">
        <title>Evolutionary Origins and Diversification of the Mycorrhizal Mutualists.</title>
        <authorList>
            <consortium name="DOE Joint Genome Institute"/>
            <consortium name="Mycorrhizal Genomics Consortium"/>
            <person name="Kohler A."/>
            <person name="Kuo A."/>
            <person name="Nagy L.G."/>
            <person name="Floudas D."/>
            <person name="Copeland A."/>
            <person name="Barry K.W."/>
            <person name="Cichocki N."/>
            <person name="Veneault-Fourrey C."/>
            <person name="LaButti K."/>
            <person name="Lindquist E.A."/>
            <person name="Lipzen A."/>
            <person name="Lundell T."/>
            <person name="Morin E."/>
            <person name="Murat C."/>
            <person name="Riley R."/>
            <person name="Ohm R."/>
            <person name="Sun H."/>
            <person name="Tunlid A."/>
            <person name="Henrissat B."/>
            <person name="Grigoriev I.V."/>
            <person name="Hibbett D.S."/>
            <person name="Martin F."/>
        </authorList>
    </citation>
    <scope>NUCLEOTIDE SEQUENCE [LARGE SCALE GENOMIC DNA]</scope>
    <source>
        <strain evidence="4">FD-334 SS-4</strain>
    </source>
</reference>
<dbReference type="EMBL" id="KN817521">
    <property type="protein sequence ID" value="KJA28606.1"/>
    <property type="molecule type" value="Genomic_DNA"/>
</dbReference>
<dbReference type="Pfam" id="PF00035">
    <property type="entry name" value="dsrm"/>
    <property type="match status" value="1"/>
</dbReference>
<sequence>MTSLILQDVNSNHQVCRPVSSAGKQNMSTATGVDRLNIYLQERGQLAALSWEMSWTGPANAKTWTAVCKLNGQSFGKASAPLKNGAKNLAADIAWNNLTQNA</sequence>
<dbReference type="SUPFAM" id="SSF54768">
    <property type="entry name" value="dsRNA-binding domain-like"/>
    <property type="match status" value="1"/>
</dbReference>
<dbReference type="AlphaFoldDB" id="A0A0D2PJN4"/>
<dbReference type="InterPro" id="IPR014720">
    <property type="entry name" value="dsRBD_dom"/>
</dbReference>
<evidence type="ECO:0000259" key="2">
    <source>
        <dbReference type="PROSITE" id="PS50137"/>
    </source>
</evidence>
<proteinExistence type="predicted"/>
<evidence type="ECO:0000313" key="4">
    <source>
        <dbReference type="Proteomes" id="UP000054270"/>
    </source>
</evidence>
<organism evidence="3 4">
    <name type="scientific">Hypholoma sublateritium (strain FD-334 SS-4)</name>
    <dbReference type="NCBI Taxonomy" id="945553"/>
    <lineage>
        <taxon>Eukaryota</taxon>
        <taxon>Fungi</taxon>
        <taxon>Dikarya</taxon>
        <taxon>Basidiomycota</taxon>
        <taxon>Agaricomycotina</taxon>
        <taxon>Agaricomycetes</taxon>
        <taxon>Agaricomycetidae</taxon>
        <taxon>Agaricales</taxon>
        <taxon>Agaricineae</taxon>
        <taxon>Strophariaceae</taxon>
        <taxon>Hypholoma</taxon>
    </lineage>
</organism>
<protein>
    <recommendedName>
        <fullName evidence="2">DRBM domain-containing protein</fullName>
    </recommendedName>
</protein>
<dbReference type="PROSITE" id="PS50137">
    <property type="entry name" value="DS_RBD"/>
    <property type="match status" value="1"/>
</dbReference>